<feature type="signal peptide" evidence="1">
    <location>
        <begin position="1"/>
        <end position="27"/>
    </location>
</feature>
<keyword evidence="1" id="KW-0732">Signal</keyword>
<protein>
    <submittedName>
        <fullName evidence="3">CHRD domain-containing protein</fullName>
    </submittedName>
</protein>
<feature type="domain" description="CHRD" evidence="2">
    <location>
        <begin position="28"/>
        <end position="148"/>
    </location>
</feature>
<dbReference type="Pfam" id="PF07452">
    <property type="entry name" value="CHRD"/>
    <property type="match status" value="1"/>
</dbReference>
<evidence type="ECO:0000313" key="3">
    <source>
        <dbReference type="EMBL" id="PDQ19088.1"/>
    </source>
</evidence>
<sequence length="148" mass="15411">MRMQSFSPMLSALAVSASILCASPARADMVKMKATLDGAQQSPPVTTKGEGTAALVFDTDTKRLSWAVKYAGLSGPATAEHIHGPAAKGENAGVVIPFNGAPKSPFKGAAELTEAQAADLMAGKYYINIHTAAHKDGEIRGQIEKAEQ</sequence>
<dbReference type="PROSITE" id="PS50933">
    <property type="entry name" value="CHRD"/>
    <property type="match status" value="1"/>
</dbReference>
<evidence type="ECO:0000256" key="1">
    <source>
        <dbReference type="SAM" id="SignalP"/>
    </source>
</evidence>
<evidence type="ECO:0000259" key="2">
    <source>
        <dbReference type="PROSITE" id="PS50933"/>
    </source>
</evidence>
<comment type="caution">
    <text evidence="3">The sequence shown here is derived from an EMBL/GenBank/DDBJ whole genome shotgun (WGS) entry which is preliminary data.</text>
</comment>
<organism evidence="3 4">
    <name type="scientific">Mesorhizobium sanjuanii</name>
    <dbReference type="NCBI Taxonomy" id="2037900"/>
    <lineage>
        <taxon>Bacteria</taxon>
        <taxon>Pseudomonadati</taxon>
        <taxon>Pseudomonadota</taxon>
        <taxon>Alphaproteobacteria</taxon>
        <taxon>Hyphomicrobiales</taxon>
        <taxon>Phyllobacteriaceae</taxon>
        <taxon>Mesorhizobium</taxon>
    </lineage>
</organism>
<dbReference type="EMBL" id="NWQG01000153">
    <property type="protein sequence ID" value="PDQ19088.1"/>
    <property type="molecule type" value="Genomic_DNA"/>
</dbReference>
<dbReference type="RefSeq" id="WP_097575719.1">
    <property type="nucleotide sequence ID" value="NZ_NWQG01000153.1"/>
</dbReference>
<reference evidence="3 4" key="1">
    <citation type="submission" date="2017-09" db="EMBL/GenBank/DDBJ databases">
        <title>Mesorhizobum sanjuanii sp. nov. isolated from nodules of Lotus tenuis in saline-alkaline lowlands of Flooding Pampa.</title>
        <authorList>
            <person name="Sannazzaro A.I."/>
            <person name="Torres Tejerizo G.A."/>
            <person name="Fontana F."/>
            <person name="Cumpa Velazquez L.M."/>
            <person name="Hansen L."/>
            <person name="Pistorio M."/>
            <person name="Estrella M.J."/>
        </authorList>
    </citation>
    <scope>NUCLEOTIDE SEQUENCE [LARGE SCALE GENOMIC DNA]</scope>
    <source>
        <strain evidence="3 4">BSA136</strain>
    </source>
</reference>
<keyword evidence="4" id="KW-1185">Reference proteome</keyword>
<gene>
    <name evidence="3" type="ORF">CN311_21530</name>
</gene>
<dbReference type="Proteomes" id="UP000219182">
    <property type="component" value="Unassembled WGS sequence"/>
</dbReference>
<dbReference type="InterPro" id="IPR010895">
    <property type="entry name" value="CHRD"/>
</dbReference>
<dbReference type="AlphaFoldDB" id="A0A2A6FCE2"/>
<name>A0A2A6FCE2_9HYPH</name>
<proteinExistence type="predicted"/>
<accession>A0A2A6FCE2</accession>
<dbReference type="SMART" id="SM00754">
    <property type="entry name" value="CHRD"/>
    <property type="match status" value="1"/>
</dbReference>
<feature type="chain" id="PRO_5012020677" evidence="1">
    <location>
        <begin position="28"/>
        <end position="148"/>
    </location>
</feature>
<evidence type="ECO:0000313" key="4">
    <source>
        <dbReference type="Proteomes" id="UP000219182"/>
    </source>
</evidence>